<dbReference type="EMBL" id="CCKQ01002585">
    <property type="protein sequence ID" value="CDW73696.1"/>
    <property type="molecule type" value="Genomic_DNA"/>
</dbReference>
<proteinExistence type="predicted"/>
<dbReference type="Proteomes" id="UP000039865">
    <property type="component" value="Unassembled WGS sequence"/>
</dbReference>
<dbReference type="InParanoid" id="A0A077ZVQ0"/>
<protein>
    <submittedName>
        <fullName evidence="1">Uncharacterized protein</fullName>
    </submittedName>
</protein>
<name>A0A077ZVQ0_STYLE</name>
<dbReference type="OrthoDB" id="306895at2759"/>
<organism evidence="1 2">
    <name type="scientific">Stylonychia lemnae</name>
    <name type="common">Ciliate</name>
    <dbReference type="NCBI Taxonomy" id="5949"/>
    <lineage>
        <taxon>Eukaryota</taxon>
        <taxon>Sar</taxon>
        <taxon>Alveolata</taxon>
        <taxon>Ciliophora</taxon>
        <taxon>Intramacronucleata</taxon>
        <taxon>Spirotrichea</taxon>
        <taxon>Stichotrichia</taxon>
        <taxon>Sporadotrichida</taxon>
        <taxon>Oxytrichidae</taxon>
        <taxon>Stylonychinae</taxon>
        <taxon>Stylonychia</taxon>
    </lineage>
</organism>
<evidence type="ECO:0000313" key="1">
    <source>
        <dbReference type="EMBL" id="CDW73696.1"/>
    </source>
</evidence>
<accession>A0A077ZVQ0</accession>
<gene>
    <name evidence="1" type="primary">Contig16623.g17713</name>
    <name evidence="1" type="ORF">STYLEM_2681</name>
</gene>
<dbReference type="AlphaFoldDB" id="A0A077ZVQ0"/>
<keyword evidence="2" id="KW-1185">Reference proteome</keyword>
<sequence>MILNSGGLELFELIGSSIVEGQGVAISLGAFYALAKYLKAGKTEVEDENQKQLIADLKKLGIVRVNNQGIIPFEIFVELFRSISLKKLSLKEDQQQTSLEEQLYQQVSNLALSKIEITEEQFQQTQQVFMTQPQYQNRFFASLQKDSQQETSEKGTAQKLTRQKTVDAFKYAEELKFESMQAIQKFSQNPMSKSEDYTYEMIIQQTIMADRLFERYGIEDDEFNKAVAQHNLYQDPEIQKILQENMQKLSPDMMQKLMENMMNQGAGGNGYPGGY</sequence>
<reference evidence="1 2" key="1">
    <citation type="submission" date="2014-06" db="EMBL/GenBank/DDBJ databases">
        <authorList>
            <person name="Swart Estienne"/>
        </authorList>
    </citation>
    <scope>NUCLEOTIDE SEQUENCE [LARGE SCALE GENOMIC DNA]</scope>
    <source>
        <strain evidence="1 2">130c</strain>
    </source>
</reference>
<evidence type="ECO:0000313" key="2">
    <source>
        <dbReference type="Proteomes" id="UP000039865"/>
    </source>
</evidence>